<gene>
    <name evidence="1" type="ORF">KGQ19_03510</name>
</gene>
<organism evidence="1 2">
    <name type="scientific">Catenulispora pinistramenti</name>
    <dbReference type="NCBI Taxonomy" id="2705254"/>
    <lineage>
        <taxon>Bacteria</taxon>
        <taxon>Bacillati</taxon>
        <taxon>Actinomycetota</taxon>
        <taxon>Actinomycetes</taxon>
        <taxon>Catenulisporales</taxon>
        <taxon>Catenulisporaceae</taxon>
        <taxon>Catenulispora</taxon>
    </lineage>
</organism>
<name>A0ABS5KK08_9ACTN</name>
<reference evidence="1 2" key="1">
    <citation type="submission" date="2020-02" db="EMBL/GenBank/DDBJ databases">
        <title>Acidophilic actinobacteria isolated from forest soil.</title>
        <authorList>
            <person name="Golinska P."/>
        </authorList>
    </citation>
    <scope>NUCLEOTIDE SEQUENCE [LARGE SCALE GENOMIC DNA]</scope>
    <source>
        <strain evidence="1 2">NL8</strain>
    </source>
</reference>
<dbReference type="Proteomes" id="UP000730482">
    <property type="component" value="Unassembled WGS sequence"/>
</dbReference>
<protein>
    <recommendedName>
        <fullName evidence="3">Barstar (barnase inhibitor) domain-containing protein</fullName>
    </recommendedName>
</protein>
<comment type="caution">
    <text evidence="1">The sequence shown here is derived from an EMBL/GenBank/DDBJ whole genome shotgun (WGS) entry which is preliminary data.</text>
</comment>
<evidence type="ECO:0000313" key="2">
    <source>
        <dbReference type="Proteomes" id="UP000730482"/>
    </source>
</evidence>
<accession>A0ABS5KK08</accession>
<evidence type="ECO:0008006" key="3">
    <source>
        <dbReference type="Google" id="ProtNLM"/>
    </source>
</evidence>
<dbReference type="EMBL" id="JAAFYZ010000007">
    <property type="protein sequence ID" value="MBS2545929.1"/>
    <property type="molecule type" value="Genomic_DNA"/>
</dbReference>
<dbReference type="InterPro" id="IPR035905">
    <property type="entry name" value="Barstar-like_sf"/>
</dbReference>
<dbReference type="RefSeq" id="WP_212007581.1">
    <property type="nucleotide sequence ID" value="NZ_JAAFYZ010000007.1"/>
</dbReference>
<evidence type="ECO:0000313" key="1">
    <source>
        <dbReference type="EMBL" id="MBS2545929.1"/>
    </source>
</evidence>
<proteinExistence type="predicted"/>
<sequence length="169" mass="19493">MTEDKWLRIRKAPKDTDDPWVIAARRRLDRGSEIIPLLVDLDESVPFIDSVDAPGALDGFRALRCEVKELDVRGMDERTLLRELGVLYGFPEDYEPNWSSYNDCYVDFLEAGDTPVVMAIRGFGAWRENDFRLFIRTVYELEAATEGFRRDAGAVIPRRVVNLYIGDWD</sequence>
<keyword evidence="2" id="KW-1185">Reference proteome</keyword>
<dbReference type="SUPFAM" id="SSF52038">
    <property type="entry name" value="Barstar-related"/>
    <property type="match status" value="1"/>
</dbReference>